<dbReference type="EMBL" id="FOUA01000004">
    <property type="protein sequence ID" value="SFM08653.1"/>
    <property type="molecule type" value="Genomic_DNA"/>
</dbReference>
<evidence type="ECO:0000313" key="2">
    <source>
        <dbReference type="EMBL" id="SFM08653.1"/>
    </source>
</evidence>
<dbReference type="EMBL" id="FOGN01000004">
    <property type="protein sequence ID" value="SES09029.1"/>
    <property type="molecule type" value="Genomic_DNA"/>
</dbReference>
<dbReference type="Gene3D" id="3.30.1330.40">
    <property type="entry name" value="RutC-like"/>
    <property type="match status" value="1"/>
</dbReference>
<dbReference type="STRING" id="653930.SAMN05216589_2232"/>
<evidence type="ECO:0000313" key="3">
    <source>
        <dbReference type="EMBL" id="TKA90341.1"/>
    </source>
</evidence>
<keyword evidence="4" id="KW-1185">Reference proteome</keyword>
<gene>
    <name evidence="3" type="ORF">FA869_14575</name>
    <name evidence="2" type="ORF">SAMN04487855_2231</name>
    <name evidence="1" type="ORF">SAMN05216589_2232</name>
</gene>
<evidence type="ECO:0000313" key="1">
    <source>
        <dbReference type="EMBL" id="SES09029.1"/>
    </source>
</evidence>
<reference evidence="4 5" key="1">
    <citation type="submission" date="2016-10" db="EMBL/GenBank/DDBJ databases">
        <authorList>
            <person name="de Groot N.N."/>
        </authorList>
    </citation>
    <scope>NUCLEOTIDE SEQUENCE [LARGE SCALE GENOMIC DNA]</scope>
    <source>
        <strain evidence="2 4">CGMCC 1.9095</strain>
        <strain evidence="1 5">DSM 22558</strain>
    </source>
</reference>
<dbReference type="Pfam" id="PF01042">
    <property type="entry name" value="Ribonuc_L-PSP"/>
    <property type="match status" value="1"/>
</dbReference>
<dbReference type="InterPro" id="IPR035709">
    <property type="entry name" value="YoaB-like"/>
</dbReference>
<proteinExistence type="predicted"/>
<name>A0A031MCF9_9GAMM</name>
<dbReference type="Proteomes" id="UP000305198">
    <property type="component" value="Unassembled WGS sequence"/>
</dbReference>
<evidence type="ECO:0000313" key="4">
    <source>
        <dbReference type="Proteomes" id="UP000186599"/>
    </source>
</evidence>
<dbReference type="RefSeq" id="WP_036992274.1">
    <property type="nucleotide sequence ID" value="NZ_FOGN01000004.1"/>
</dbReference>
<dbReference type="Proteomes" id="UP000186599">
    <property type="component" value="Unassembled WGS sequence"/>
</dbReference>
<dbReference type="EMBL" id="SWAV01000005">
    <property type="protein sequence ID" value="TKA90341.1"/>
    <property type="molecule type" value="Genomic_DNA"/>
</dbReference>
<sequence>MHIQRLHTDNRMSQIVIHHGTVYLAGQVGESMDAGIEQQTQETLQEIEKLLAEAGSDKQHILSVTIYLKDIARDFAGMNAVWDRWLPEGVAPVRATVEAGMCESDILVEMSVVAALPEITRPDNL</sequence>
<organism evidence="3 6">
    <name type="scientific">Halopseudomonas bauzanensis</name>
    <dbReference type="NCBI Taxonomy" id="653930"/>
    <lineage>
        <taxon>Bacteria</taxon>
        <taxon>Pseudomonadati</taxon>
        <taxon>Pseudomonadota</taxon>
        <taxon>Gammaproteobacteria</taxon>
        <taxon>Pseudomonadales</taxon>
        <taxon>Pseudomonadaceae</taxon>
        <taxon>Halopseudomonas</taxon>
    </lineage>
</organism>
<dbReference type="OrthoDB" id="6899345at2"/>
<dbReference type="CDD" id="cd06150">
    <property type="entry name" value="YjgF_YER057c_UK114_like_2"/>
    <property type="match status" value="1"/>
</dbReference>
<dbReference type="PANTHER" id="PTHR47328:SF1">
    <property type="entry name" value="RUTC FAMILY PROTEIN YOAB"/>
    <property type="match status" value="1"/>
</dbReference>
<dbReference type="AlphaFoldDB" id="A0A031MCF9"/>
<dbReference type="InterPro" id="IPR035959">
    <property type="entry name" value="RutC-like_sf"/>
</dbReference>
<evidence type="ECO:0000313" key="6">
    <source>
        <dbReference type="Proteomes" id="UP000305198"/>
    </source>
</evidence>
<dbReference type="InterPro" id="IPR006175">
    <property type="entry name" value="YjgF/YER057c/UK114"/>
</dbReference>
<dbReference type="Proteomes" id="UP000186904">
    <property type="component" value="Unassembled WGS sequence"/>
</dbReference>
<evidence type="ECO:0000313" key="5">
    <source>
        <dbReference type="Proteomes" id="UP000186904"/>
    </source>
</evidence>
<accession>A0A031MCF9</accession>
<protein>
    <submittedName>
        <fullName evidence="1">Enamine deaminase RidA, house cleaning of reactive enamine intermediates, YjgF/YER057c/UK114 family</fullName>
    </submittedName>
    <submittedName>
        <fullName evidence="3">RidA family protein</fullName>
    </submittedName>
</protein>
<reference evidence="3 6" key="2">
    <citation type="submission" date="2019-04" db="EMBL/GenBank/DDBJ databases">
        <title>Crypto-aerobic microbial life in anoxic (sulfidic) marine sediments.</title>
        <authorList>
            <person name="Bhattacharya S."/>
            <person name="Roy C."/>
            <person name="Mondal N."/>
            <person name="Sarkar J."/>
            <person name="Mandal S."/>
            <person name="Rameez M.J."/>
            <person name="Ghosh W."/>
        </authorList>
    </citation>
    <scope>NUCLEOTIDE SEQUENCE [LARGE SCALE GENOMIC DNA]</scope>
    <source>
        <strain evidence="3 6">SBBB</strain>
    </source>
</reference>
<dbReference type="PANTHER" id="PTHR47328">
    <property type="match status" value="1"/>
</dbReference>
<dbReference type="SUPFAM" id="SSF55298">
    <property type="entry name" value="YjgF-like"/>
    <property type="match status" value="1"/>
</dbReference>